<dbReference type="Gene3D" id="3.40.10.10">
    <property type="entry name" value="DNA Methylphosphotriester Repair Domain"/>
    <property type="match status" value="1"/>
</dbReference>
<dbReference type="InterPro" id="IPR035451">
    <property type="entry name" value="Ada-like_dom_sf"/>
</dbReference>
<dbReference type="InterPro" id="IPR044927">
    <property type="entry name" value="Endonuclea_NS_2"/>
</dbReference>
<dbReference type="Gene3D" id="3.40.570.10">
    <property type="entry name" value="Extracellular Endonuclease, subunit A"/>
    <property type="match status" value="1"/>
</dbReference>
<proteinExistence type="predicted"/>
<evidence type="ECO:0000259" key="2">
    <source>
        <dbReference type="Pfam" id="PF13930"/>
    </source>
</evidence>
<feature type="chain" id="PRO_5038678215" description="Type VII secretion system protein EssD-like domain-containing protein" evidence="1">
    <location>
        <begin position="21"/>
        <end position="316"/>
    </location>
</feature>
<evidence type="ECO:0000313" key="3">
    <source>
        <dbReference type="EMBL" id="MSS58886.1"/>
    </source>
</evidence>
<organism evidence="3 4">
    <name type="scientific">Stecheria intestinalis</name>
    <dbReference type="NCBI Taxonomy" id="2606630"/>
    <lineage>
        <taxon>Bacteria</taxon>
        <taxon>Bacillati</taxon>
        <taxon>Bacillota</taxon>
        <taxon>Erysipelotrichia</taxon>
        <taxon>Erysipelotrichales</taxon>
        <taxon>Erysipelotrichaceae</taxon>
        <taxon>Stecheria</taxon>
    </lineage>
</organism>
<evidence type="ECO:0000313" key="4">
    <source>
        <dbReference type="Proteomes" id="UP000461880"/>
    </source>
</evidence>
<dbReference type="EMBL" id="VUMN01000018">
    <property type="protein sequence ID" value="MSS58886.1"/>
    <property type="molecule type" value="Genomic_DNA"/>
</dbReference>
<sequence length="316" mass="34636">MKKRLLIVLLAAVLSEGCHAEQAIPAASILSEQTGIPEETAESAADASVSPESTIALAEMADPASIPAYAGEASAIVHDDVPYFTQTELSEETPELFSELDELGRAGAAMERLGPETLPSEPRGSIGMIRPSGWHLVKYDIVDGQYLYNRCHLIAYELSGVNAEERNLITGTRYLNVSGMLPYENKTADYIRSSGYHVLYRVTPVYEGDNLVASGVLMEAESIEDEGAGLSFCVYCYNVQPGVVIDYSDGSSHLEEEPEESAEPVMNYVLNTNTHRFHYPWCDSVSEMKDKNREEYTGLRSTLIAEGYVPCGRCNP</sequence>
<reference evidence="3 4" key="1">
    <citation type="submission" date="2019-08" db="EMBL/GenBank/DDBJ databases">
        <title>In-depth cultivation of the pig gut microbiome towards novel bacterial diversity and tailored functional studies.</title>
        <authorList>
            <person name="Wylensek D."/>
            <person name="Hitch T.C.A."/>
            <person name="Clavel T."/>
        </authorList>
    </citation>
    <scope>NUCLEOTIDE SEQUENCE [LARGE SCALE GENOMIC DNA]</scope>
    <source>
        <strain evidence="3 4">Oil+RF-744-GAM-WT-6</strain>
    </source>
</reference>
<dbReference type="Pfam" id="PF13930">
    <property type="entry name" value="Endonuclea_NS_2"/>
    <property type="match status" value="1"/>
</dbReference>
<gene>
    <name evidence="3" type="ORF">FYJ51_08195</name>
</gene>
<feature type="domain" description="Type VII secretion system protein EssD-like" evidence="2">
    <location>
        <begin position="98"/>
        <end position="222"/>
    </location>
</feature>
<protein>
    <recommendedName>
        <fullName evidence="2">Type VII secretion system protein EssD-like domain-containing protein</fullName>
    </recommendedName>
</protein>
<dbReference type="Proteomes" id="UP000461880">
    <property type="component" value="Unassembled WGS sequence"/>
</dbReference>
<dbReference type="InterPro" id="IPR044929">
    <property type="entry name" value="DNA/RNA_non-sp_Endonuclease_sf"/>
</dbReference>
<keyword evidence="1" id="KW-0732">Signal</keyword>
<dbReference type="SUPFAM" id="SSF57884">
    <property type="entry name" value="Ada DNA repair protein, N-terminal domain (N-Ada 10)"/>
    <property type="match status" value="1"/>
</dbReference>
<keyword evidence="4" id="KW-1185">Reference proteome</keyword>
<feature type="signal peptide" evidence="1">
    <location>
        <begin position="1"/>
        <end position="20"/>
    </location>
</feature>
<name>A0A7X2NSQ7_9FIRM</name>
<accession>A0A7X2NSQ7</accession>
<comment type="caution">
    <text evidence="3">The sequence shown here is derived from an EMBL/GenBank/DDBJ whole genome shotgun (WGS) entry which is preliminary data.</text>
</comment>
<dbReference type="AlphaFoldDB" id="A0A7X2NSQ7"/>
<dbReference type="RefSeq" id="WP_154504876.1">
    <property type="nucleotide sequence ID" value="NZ_VUMN01000018.1"/>
</dbReference>
<evidence type="ECO:0000256" key="1">
    <source>
        <dbReference type="SAM" id="SignalP"/>
    </source>
</evidence>